<evidence type="ECO:0000256" key="6">
    <source>
        <dbReference type="ARBA" id="ARBA00023316"/>
    </source>
</evidence>
<keyword evidence="4 7" id="KW-0472">Membrane</keyword>
<dbReference type="Proteomes" id="UP001233673">
    <property type="component" value="Unassembled WGS sequence"/>
</dbReference>
<dbReference type="CDD" id="cd08010">
    <property type="entry name" value="MltG_like"/>
    <property type="match status" value="1"/>
</dbReference>
<feature type="compositionally biased region" description="Polar residues" evidence="8">
    <location>
        <begin position="522"/>
        <end position="533"/>
    </location>
</feature>
<dbReference type="Pfam" id="PF02618">
    <property type="entry name" value="YceG"/>
    <property type="match status" value="1"/>
</dbReference>
<dbReference type="NCBIfam" id="TIGR00247">
    <property type="entry name" value="endolytic transglycosylase MltG"/>
    <property type="match status" value="1"/>
</dbReference>
<keyword evidence="3 7" id="KW-1133">Transmembrane helix</keyword>
<comment type="subcellular location">
    <subcellularLocation>
        <location evidence="7">Cell membrane</location>
        <topology evidence="7">Single-pass membrane protein</topology>
    </subcellularLocation>
</comment>
<dbReference type="InterPro" id="IPR003770">
    <property type="entry name" value="MLTG-like"/>
</dbReference>
<comment type="caution">
    <text evidence="9">The sequence shown here is derived from an EMBL/GenBank/DDBJ whole genome shotgun (WGS) entry which is preliminary data.</text>
</comment>
<feature type="region of interest" description="Disordered" evidence="8">
    <location>
        <begin position="1"/>
        <end position="253"/>
    </location>
</feature>
<feature type="site" description="Important for catalytic activity" evidence="7">
    <location>
        <position position="479"/>
    </location>
</feature>
<feature type="compositionally biased region" description="Basic and acidic residues" evidence="8">
    <location>
        <begin position="1"/>
        <end position="16"/>
    </location>
</feature>
<dbReference type="PANTHER" id="PTHR30518:SF2">
    <property type="entry name" value="ENDOLYTIC MUREIN TRANSGLYCOSYLASE"/>
    <property type="match status" value="1"/>
</dbReference>
<evidence type="ECO:0000313" key="10">
    <source>
        <dbReference type="Proteomes" id="UP001233673"/>
    </source>
</evidence>
<name>A0ABT9IBN3_9ACTN</name>
<organism evidence="9 10">
    <name type="scientific">Blastococcus carthaginiensis</name>
    <dbReference type="NCBI Taxonomy" id="3050034"/>
    <lineage>
        <taxon>Bacteria</taxon>
        <taxon>Bacillati</taxon>
        <taxon>Actinomycetota</taxon>
        <taxon>Actinomycetes</taxon>
        <taxon>Geodermatophilales</taxon>
        <taxon>Geodermatophilaceae</taxon>
        <taxon>Blastococcus</taxon>
    </lineage>
</organism>
<feature type="compositionally biased region" description="Low complexity" evidence="8">
    <location>
        <begin position="198"/>
        <end position="215"/>
    </location>
</feature>
<feature type="compositionally biased region" description="Basic and acidic residues" evidence="8">
    <location>
        <begin position="216"/>
        <end position="236"/>
    </location>
</feature>
<keyword evidence="2 7" id="KW-0812">Transmembrane</keyword>
<comment type="similarity">
    <text evidence="7">Belongs to the transglycosylase MltG family.</text>
</comment>
<evidence type="ECO:0000256" key="5">
    <source>
        <dbReference type="ARBA" id="ARBA00023239"/>
    </source>
</evidence>
<dbReference type="RefSeq" id="WP_305999637.1">
    <property type="nucleotide sequence ID" value="NZ_JASNFN010000010.1"/>
</dbReference>
<dbReference type="PANTHER" id="PTHR30518">
    <property type="entry name" value="ENDOLYTIC MUREIN TRANSGLYCOSYLASE"/>
    <property type="match status" value="1"/>
</dbReference>
<evidence type="ECO:0000256" key="8">
    <source>
        <dbReference type="SAM" id="MobiDB-lite"/>
    </source>
</evidence>
<feature type="compositionally biased region" description="Basic and acidic residues" evidence="8">
    <location>
        <begin position="101"/>
        <end position="114"/>
    </location>
</feature>
<keyword evidence="1 7" id="KW-1003">Cell membrane</keyword>
<evidence type="ECO:0000313" key="9">
    <source>
        <dbReference type="EMBL" id="MDP5182978.1"/>
    </source>
</evidence>
<keyword evidence="5 7" id="KW-0456">Lyase</keyword>
<protein>
    <recommendedName>
        <fullName evidence="7">Endolytic murein transglycosylase</fullName>
        <ecNumber evidence="7">4.2.2.29</ecNumber>
    </recommendedName>
    <alternativeName>
        <fullName evidence="7">Peptidoglycan lytic transglycosylase</fullName>
    </alternativeName>
    <alternativeName>
        <fullName evidence="7">Peptidoglycan polymerization terminase</fullName>
    </alternativeName>
</protein>
<dbReference type="EC" id="4.2.2.29" evidence="7"/>
<comment type="catalytic activity">
    <reaction evidence="7">
        <text>a peptidoglycan chain = a peptidoglycan chain with N-acetyl-1,6-anhydromuramyl-[peptide] at the reducing end + a peptidoglycan chain with N-acetylglucosamine at the non-reducing end.</text>
        <dbReference type="EC" id="4.2.2.29"/>
    </reaction>
</comment>
<keyword evidence="10" id="KW-1185">Reference proteome</keyword>
<feature type="transmembrane region" description="Helical" evidence="7">
    <location>
        <begin position="258"/>
        <end position="278"/>
    </location>
</feature>
<evidence type="ECO:0000256" key="7">
    <source>
        <dbReference type="HAMAP-Rule" id="MF_02065"/>
    </source>
</evidence>
<evidence type="ECO:0000256" key="2">
    <source>
        <dbReference type="ARBA" id="ARBA00022692"/>
    </source>
</evidence>
<gene>
    <name evidence="7 9" type="primary">mltG</name>
    <name evidence="9" type="ORF">QOZ88_10035</name>
</gene>
<sequence>MQEHSSAGHEDDERRRGVLVSAPGGPQRRGRHAFDDGTGGMPAPFPTGFGAPAGGFPPGTSGHPPVFPRPGAGLVDRSGDETGPMGAPGGWSSADHPLTSRHGDRDDHGFDRQHPSAPLPPLPAGAWDRLRPREDAADDDATVAAPRLSAGPDDTPDEPPAEPAADDPTGGLDVIGANVDDDRPRRRGLRRRRDEGDAPQPAAGATPADDTAALHPQDDLDLHGDPDDGGLLHDDEIPIAPYDPRTDPQRRRRRRRPLAIGLALLVLGGMVVGIVLAGQQLLGMLDPAARDYAGPGTGSVDVRVQPGDTLTDIARTLADADVIASTGPFVDAAQGEPAATGIQPGVYSLRLQMSGQGALDLLLDPASRQVTRVTVPEGFTVEQILARLAEETGTPLAELEAAADPAALPLPAYAGGQLEGYLFPATYDFEPGTTPQQMLQRMVETFNEVAARLRLEERAAALGRTPGEVVTIASMIQSETRLDEERADVAQVIYNRLDAGIALGIDATLAYGLDKSGNELTVTDLQSDDPYNTRNRRGLPPTPISSPGERSLEAALAPTTGDLLYYVLESEDGAHFFTSDYAEFQQARQRCADAGLGCGG</sequence>
<evidence type="ECO:0000256" key="1">
    <source>
        <dbReference type="ARBA" id="ARBA00022475"/>
    </source>
</evidence>
<accession>A0ABT9IBN3</accession>
<proteinExistence type="inferred from homology"/>
<evidence type="ECO:0000256" key="3">
    <source>
        <dbReference type="ARBA" id="ARBA00022989"/>
    </source>
</evidence>
<keyword evidence="6 7" id="KW-0961">Cell wall biogenesis/degradation</keyword>
<feature type="compositionally biased region" description="Low complexity" evidence="8">
    <location>
        <begin position="142"/>
        <end position="153"/>
    </location>
</feature>
<evidence type="ECO:0000256" key="4">
    <source>
        <dbReference type="ARBA" id="ARBA00023136"/>
    </source>
</evidence>
<reference evidence="10" key="1">
    <citation type="submission" date="2023-05" db="EMBL/GenBank/DDBJ databases">
        <title>Draft genome of Pseudofrankia sp. BMG5.37.</title>
        <authorList>
            <person name="Gtari M."/>
            <person name="Ghodhbane F."/>
            <person name="Sbissi I."/>
        </authorList>
    </citation>
    <scope>NUCLEOTIDE SEQUENCE [LARGE SCALE GENOMIC DNA]</scope>
    <source>
        <strain evidence="10">BMG 814</strain>
    </source>
</reference>
<dbReference type="EMBL" id="JASNFN010000010">
    <property type="protein sequence ID" value="MDP5182978.1"/>
    <property type="molecule type" value="Genomic_DNA"/>
</dbReference>
<feature type="region of interest" description="Disordered" evidence="8">
    <location>
        <begin position="522"/>
        <end position="549"/>
    </location>
</feature>
<dbReference type="HAMAP" id="MF_02065">
    <property type="entry name" value="MltG"/>
    <property type="match status" value="1"/>
</dbReference>
<comment type="function">
    <text evidence="7">Functions as a peptidoglycan terminase that cleaves nascent peptidoglycan strands endolytically to terminate their elongation.</text>
</comment>
<dbReference type="Gene3D" id="3.30.1490.480">
    <property type="entry name" value="Endolytic murein transglycosylase"/>
    <property type="match status" value="1"/>
</dbReference>